<dbReference type="InterPro" id="IPR009050">
    <property type="entry name" value="Globin-like_sf"/>
</dbReference>
<dbReference type="Proteomes" id="UP001209570">
    <property type="component" value="Unassembled WGS sequence"/>
</dbReference>
<dbReference type="EMBL" id="JAKCXM010000190">
    <property type="protein sequence ID" value="KAJ0399205.1"/>
    <property type="molecule type" value="Genomic_DNA"/>
</dbReference>
<keyword evidence="7" id="KW-1185">Reference proteome</keyword>
<feature type="region of interest" description="Disordered" evidence="4">
    <location>
        <begin position="504"/>
        <end position="526"/>
    </location>
</feature>
<evidence type="ECO:0000313" key="6">
    <source>
        <dbReference type="EMBL" id="KAJ0399205.1"/>
    </source>
</evidence>
<accession>A0AAD5M118</accession>
<evidence type="ECO:0000256" key="1">
    <source>
        <dbReference type="ARBA" id="ARBA00022617"/>
    </source>
</evidence>
<reference evidence="6" key="1">
    <citation type="submission" date="2021-12" db="EMBL/GenBank/DDBJ databases">
        <title>Prjna785345.</title>
        <authorList>
            <person name="Rujirawat T."/>
            <person name="Krajaejun T."/>
        </authorList>
    </citation>
    <scope>NUCLEOTIDE SEQUENCE</scope>
    <source>
        <strain evidence="6">Pi057C3</strain>
    </source>
</reference>
<keyword evidence="3" id="KW-0408">Iron</keyword>
<dbReference type="GO" id="GO:0008941">
    <property type="term" value="F:nitric oxide dioxygenase NAD(P)H activity"/>
    <property type="evidence" value="ECO:0007669"/>
    <property type="project" value="TreeGrafter"/>
</dbReference>
<evidence type="ECO:0000256" key="2">
    <source>
        <dbReference type="ARBA" id="ARBA00022723"/>
    </source>
</evidence>
<dbReference type="Gene3D" id="1.10.490.10">
    <property type="entry name" value="Globins"/>
    <property type="match status" value="2"/>
</dbReference>
<proteinExistence type="predicted"/>
<protein>
    <recommendedName>
        <fullName evidence="5">Globin domain-containing protein</fullName>
    </recommendedName>
</protein>
<keyword evidence="1" id="KW-0349">Heme</keyword>
<keyword evidence="2" id="KW-0479">Metal-binding</keyword>
<feature type="compositionally biased region" description="Basic and acidic residues" evidence="4">
    <location>
        <begin position="303"/>
        <end position="319"/>
    </location>
</feature>
<sequence>MGGLLAMSSRSAISPSDHDKPPEKYSKKELRVMQTYLPLFVQREKSTERHRQIAGAHWDKVFKEAPQRGPTVAAISKAQAQVKHEAKHLDKQQNSKITLLDDIFYAHLEKHSPELKPVFRSSMHIRGKVLVHISVGMRTLIASENFVDKVLPLTKTHRRFGVKPEHFQPLGSALLHAMEVVSGEHWSPEVEDAWKRLFVQTSVILIQAHESNRGQVNETSGYTSDLHPKKSLPPSDKMGAALCRDVRNTVAPLAFGPSVKPFKCEPFSRAEKKIIDQYMPAFIGLSKSNDHHRHITGVHWDKVFKDTPPKRDGSMKSDPPKAPSASEAKHLQEPQSSKITLLYDIFYAHLEKHSPELKPVFRSSMHIRGKVLVHISVGMRTLIASENFVDKVLPLTKTHRRFGVKPEHFQPLGSALLHAMEVVSGEHWSPEVEDAWKRLFVQTSVILIRTQKKVDAKVAKEAAKPIAPQHKRIQFYKAAKKPPQSAPTYMDIYPQFSLLKKPSRRETLPTNVTTNATETSRSRWHG</sequence>
<gene>
    <name evidence="6" type="ORF">P43SY_001871</name>
</gene>
<dbReference type="PANTHER" id="PTHR43396:SF3">
    <property type="entry name" value="FLAVOHEMOPROTEIN"/>
    <property type="match status" value="1"/>
</dbReference>
<evidence type="ECO:0000256" key="3">
    <source>
        <dbReference type="ARBA" id="ARBA00023004"/>
    </source>
</evidence>
<dbReference type="Pfam" id="PF00042">
    <property type="entry name" value="Globin"/>
    <property type="match status" value="2"/>
</dbReference>
<name>A0AAD5M118_PYTIN</name>
<dbReference type="AlphaFoldDB" id="A0AAD5M118"/>
<dbReference type="GO" id="GO:0046210">
    <property type="term" value="P:nitric oxide catabolic process"/>
    <property type="evidence" value="ECO:0007669"/>
    <property type="project" value="TreeGrafter"/>
</dbReference>
<feature type="region of interest" description="Disordered" evidence="4">
    <location>
        <begin position="215"/>
        <end position="234"/>
    </location>
</feature>
<dbReference type="PANTHER" id="PTHR43396">
    <property type="entry name" value="FLAVOHEMOPROTEIN"/>
    <property type="match status" value="1"/>
</dbReference>
<evidence type="ECO:0000256" key="4">
    <source>
        <dbReference type="SAM" id="MobiDB-lite"/>
    </source>
</evidence>
<dbReference type="SUPFAM" id="SSF46458">
    <property type="entry name" value="Globin-like"/>
    <property type="match status" value="2"/>
</dbReference>
<feature type="region of interest" description="Disordered" evidence="4">
    <location>
        <begin position="303"/>
        <end position="333"/>
    </location>
</feature>
<organism evidence="6 7">
    <name type="scientific">Pythium insidiosum</name>
    <name type="common">Pythiosis disease agent</name>
    <dbReference type="NCBI Taxonomy" id="114742"/>
    <lineage>
        <taxon>Eukaryota</taxon>
        <taxon>Sar</taxon>
        <taxon>Stramenopiles</taxon>
        <taxon>Oomycota</taxon>
        <taxon>Peronosporomycetes</taxon>
        <taxon>Pythiales</taxon>
        <taxon>Pythiaceae</taxon>
        <taxon>Pythium</taxon>
    </lineage>
</organism>
<feature type="compositionally biased region" description="Basic and acidic residues" evidence="4">
    <location>
        <begin position="16"/>
        <end position="25"/>
    </location>
</feature>
<dbReference type="GO" id="GO:0020037">
    <property type="term" value="F:heme binding"/>
    <property type="evidence" value="ECO:0007669"/>
    <property type="project" value="InterPro"/>
</dbReference>
<feature type="compositionally biased region" description="Polar residues" evidence="4">
    <location>
        <begin position="508"/>
        <end position="519"/>
    </location>
</feature>
<evidence type="ECO:0000313" key="7">
    <source>
        <dbReference type="Proteomes" id="UP001209570"/>
    </source>
</evidence>
<feature type="domain" description="Globin" evidence="5">
    <location>
        <begin position="315"/>
        <end position="452"/>
    </location>
</feature>
<dbReference type="GO" id="GO:0046872">
    <property type="term" value="F:metal ion binding"/>
    <property type="evidence" value="ECO:0007669"/>
    <property type="project" value="UniProtKB-KW"/>
</dbReference>
<dbReference type="GO" id="GO:0071500">
    <property type="term" value="P:cellular response to nitrosative stress"/>
    <property type="evidence" value="ECO:0007669"/>
    <property type="project" value="TreeGrafter"/>
</dbReference>
<feature type="region of interest" description="Disordered" evidence="4">
    <location>
        <begin position="1"/>
        <end position="25"/>
    </location>
</feature>
<comment type="caution">
    <text evidence="6">The sequence shown here is derived from an EMBL/GenBank/DDBJ whole genome shotgun (WGS) entry which is preliminary data.</text>
</comment>
<dbReference type="InterPro" id="IPR012292">
    <property type="entry name" value="Globin/Proto"/>
</dbReference>
<dbReference type="GO" id="GO:0019825">
    <property type="term" value="F:oxygen binding"/>
    <property type="evidence" value="ECO:0007669"/>
    <property type="project" value="InterPro"/>
</dbReference>
<evidence type="ECO:0000259" key="5">
    <source>
        <dbReference type="PROSITE" id="PS01033"/>
    </source>
</evidence>
<dbReference type="PROSITE" id="PS01033">
    <property type="entry name" value="GLOBIN"/>
    <property type="match status" value="2"/>
</dbReference>
<dbReference type="InterPro" id="IPR000971">
    <property type="entry name" value="Globin"/>
</dbReference>
<dbReference type="GO" id="GO:0071949">
    <property type="term" value="F:FAD binding"/>
    <property type="evidence" value="ECO:0007669"/>
    <property type="project" value="TreeGrafter"/>
</dbReference>
<feature type="domain" description="Globin" evidence="5">
    <location>
        <begin position="74"/>
        <end position="210"/>
    </location>
</feature>